<feature type="domain" description="YoaR-like putative peptidoglycan binding" evidence="2">
    <location>
        <begin position="269"/>
        <end position="337"/>
    </location>
</feature>
<dbReference type="Proteomes" id="UP000316196">
    <property type="component" value="Unassembled WGS sequence"/>
</dbReference>
<name>A0A542ZRS7_9ACTN</name>
<dbReference type="InterPro" id="IPR007391">
    <property type="entry name" value="Vancomycin_resist_VanW"/>
</dbReference>
<keyword evidence="1" id="KW-1133">Transmembrane helix</keyword>
<organism evidence="3 4">
    <name type="scientific">Propioniferax innocua</name>
    <dbReference type="NCBI Taxonomy" id="1753"/>
    <lineage>
        <taxon>Bacteria</taxon>
        <taxon>Bacillati</taxon>
        <taxon>Actinomycetota</taxon>
        <taxon>Actinomycetes</taxon>
        <taxon>Propionibacteriales</taxon>
        <taxon>Propionibacteriaceae</taxon>
        <taxon>Propioniferax</taxon>
    </lineage>
</organism>
<dbReference type="PANTHER" id="PTHR35788">
    <property type="entry name" value="EXPORTED PROTEIN-RELATED"/>
    <property type="match status" value="1"/>
</dbReference>
<feature type="domain" description="YoaR-like putative peptidoglycan binding" evidence="2">
    <location>
        <begin position="100"/>
        <end position="200"/>
    </location>
</feature>
<comment type="caution">
    <text evidence="3">The sequence shown here is derived from an EMBL/GenBank/DDBJ whole genome shotgun (WGS) entry which is preliminary data.</text>
</comment>
<keyword evidence="1" id="KW-0812">Transmembrane</keyword>
<evidence type="ECO:0000259" key="2">
    <source>
        <dbReference type="Pfam" id="PF12229"/>
    </source>
</evidence>
<dbReference type="InterPro" id="IPR022029">
    <property type="entry name" value="YoaR-like_PG-bd"/>
</dbReference>
<dbReference type="EMBL" id="VFOR01000001">
    <property type="protein sequence ID" value="TQL62930.1"/>
    <property type="molecule type" value="Genomic_DNA"/>
</dbReference>
<dbReference type="AlphaFoldDB" id="A0A542ZRS7"/>
<protein>
    <submittedName>
        <fullName evidence="3">Vancomycin resistance protein YoaR</fullName>
    </submittedName>
</protein>
<evidence type="ECO:0000256" key="1">
    <source>
        <dbReference type="SAM" id="Phobius"/>
    </source>
</evidence>
<keyword evidence="1" id="KW-0472">Membrane</keyword>
<evidence type="ECO:0000313" key="4">
    <source>
        <dbReference type="Proteomes" id="UP000316196"/>
    </source>
</evidence>
<evidence type="ECO:0000313" key="3">
    <source>
        <dbReference type="EMBL" id="TQL62930.1"/>
    </source>
</evidence>
<proteinExistence type="predicted"/>
<dbReference type="OrthoDB" id="9813301at2"/>
<keyword evidence="4" id="KW-1185">Reference proteome</keyword>
<dbReference type="RefSeq" id="WP_142092711.1">
    <property type="nucleotide sequence ID" value="NZ_BAAAMD010000001.1"/>
</dbReference>
<sequence length="581" mass="62839">MADDKLAAAETEISEEKPSNPRRVRIITLSVIGGLLVLLGGAYVAGYFMTGDKVPRDTTMAGIEIGGLSAAEAEAKLAKDYAQQENATFTLVADGVDVEVEPEAAGLAVNYRDTVESSGVGRSWDPRQIWRVLTGGSEVKPIAAVDEKKLEAEVKRIASEKVDREPKNAAVRFEGTEVKRDEGVTGRTLDQKKSAAQIKDGYLVNDRIEATVAVEDPALTTGAADRFVDSWAKKAVQGPVVVDTGKGTFEVTPEMIAGAASIKAEGKEFSGSIDGDKLYEAAQPAMDELGLKDAKEASYKFEGGKISVIPSEDGSEVSKESFHEVIVPAATSDEREVEVELSGEKAKFTTEEAEKRKPREVIGEFTTSFPHADYRNTNLTLFAQHISGAVLRPGETFSVDEHIGPRDASAGYVDGYVISGGQLRKQSAGGISQGATTLYNAAWFAGLEDVEHQPHTMYFSRYPAGREATLYYGSIDLKFKNTTDNAVMITGSVNKSASGGKGSITFQIWGVKQWEIVSPEPTKSGFYDGTTIKETSDECEPQSPSPGFTASYYRIFKQNGTEIRREDKSWKYSATDKVECV</sequence>
<dbReference type="PANTHER" id="PTHR35788:SF1">
    <property type="entry name" value="EXPORTED PROTEIN"/>
    <property type="match status" value="1"/>
</dbReference>
<reference evidence="3 4" key="1">
    <citation type="submission" date="2019-06" db="EMBL/GenBank/DDBJ databases">
        <title>Sequencing the genomes of 1000 actinobacteria strains.</title>
        <authorList>
            <person name="Klenk H.-P."/>
        </authorList>
    </citation>
    <scope>NUCLEOTIDE SEQUENCE [LARGE SCALE GENOMIC DNA]</scope>
    <source>
        <strain evidence="3 4">DSM 8251</strain>
    </source>
</reference>
<accession>A0A542ZRS7</accession>
<dbReference type="Pfam" id="PF04294">
    <property type="entry name" value="VanW"/>
    <property type="match status" value="1"/>
</dbReference>
<dbReference type="Pfam" id="PF12229">
    <property type="entry name" value="PG_binding_4"/>
    <property type="match status" value="2"/>
</dbReference>
<feature type="transmembrane region" description="Helical" evidence="1">
    <location>
        <begin position="26"/>
        <end position="49"/>
    </location>
</feature>
<gene>
    <name evidence="3" type="ORF">FB460_0722</name>
</gene>
<dbReference type="InterPro" id="IPR052913">
    <property type="entry name" value="Glycopeptide_resist_protein"/>
</dbReference>